<evidence type="ECO:0000256" key="8">
    <source>
        <dbReference type="ARBA" id="ARBA00022777"/>
    </source>
</evidence>
<dbReference type="Gene3D" id="3.40.930.10">
    <property type="entry name" value="Mannitol-specific EII, Chain A"/>
    <property type="match status" value="1"/>
</dbReference>
<dbReference type="GO" id="GO:0009401">
    <property type="term" value="P:phosphoenolpyruvate-dependent sugar phosphotransferase system"/>
    <property type="evidence" value="ECO:0007669"/>
    <property type="project" value="UniProtKB-KW"/>
</dbReference>
<dbReference type="Pfam" id="PF00359">
    <property type="entry name" value="PTS_EIIA_2"/>
    <property type="match status" value="1"/>
</dbReference>
<name>A0A9X3FN56_9LACT</name>
<comment type="function">
    <text evidence="1">The phosphoenolpyruvate-dependent sugar phosphotransferase system (sugar PTS), a major carbohydrate active transport system, catalyzes the phosphorylation of incoming sugar substrates concomitantly with their translocation across the cell membrane. The enzyme II CmtAB PTS system is involved in D-mannitol transport.</text>
</comment>
<dbReference type="SUPFAM" id="SSF55804">
    <property type="entry name" value="Phoshotransferase/anion transport protein"/>
    <property type="match status" value="1"/>
</dbReference>
<protein>
    <recommendedName>
        <fullName evidence="2">Mannitol-specific phosphotransferase enzyme IIA component</fullName>
    </recommendedName>
    <alternativeName>
        <fullName evidence="10">EIIA</fullName>
    </alternativeName>
    <alternativeName>
        <fullName evidence="11">EIII</fullName>
    </alternativeName>
    <alternativeName>
        <fullName evidence="9">PTS system mannitol-specific EIIA component</fullName>
    </alternativeName>
</protein>
<dbReference type="RefSeq" id="WP_268752207.1">
    <property type="nucleotide sequence ID" value="NZ_JAPRFQ010000001.1"/>
</dbReference>
<organism evidence="13 14">
    <name type="scientific">Aerococcus kribbianus</name>
    <dbReference type="NCBI Taxonomy" id="2999064"/>
    <lineage>
        <taxon>Bacteria</taxon>
        <taxon>Bacillati</taxon>
        <taxon>Bacillota</taxon>
        <taxon>Bacilli</taxon>
        <taxon>Lactobacillales</taxon>
        <taxon>Aerococcaceae</taxon>
        <taxon>Aerococcus</taxon>
    </lineage>
</organism>
<gene>
    <name evidence="13" type="ORF">OW157_04860</name>
</gene>
<accession>A0A9X3FN56</accession>
<evidence type="ECO:0000256" key="10">
    <source>
        <dbReference type="ARBA" id="ARBA00030956"/>
    </source>
</evidence>
<dbReference type="EMBL" id="JAPRFR010000001">
    <property type="protein sequence ID" value="MCZ0725900.1"/>
    <property type="molecule type" value="Genomic_DNA"/>
</dbReference>
<evidence type="ECO:0000256" key="5">
    <source>
        <dbReference type="ARBA" id="ARBA00022597"/>
    </source>
</evidence>
<evidence type="ECO:0000256" key="6">
    <source>
        <dbReference type="ARBA" id="ARBA00022679"/>
    </source>
</evidence>
<feature type="domain" description="PTS EIIA type-2" evidence="12">
    <location>
        <begin position="1"/>
        <end position="144"/>
    </location>
</feature>
<evidence type="ECO:0000256" key="4">
    <source>
        <dbReference type="ARBA" id="ARBA00022553"/>
    </source>
</evidence>
<dbReference type="GO" id="GO:0090563">
    <property type="term" value="F:protein-phosphocysteine-sugar phosphotransferase activity"/>
    <property type="evidence" value="ECO:0007669"/>
    <property type="project" value="TreeGrafter"/>
</dbReference>
<evidence type="ECO:0000256" key="2">
    <source>
        <dbReference type="ARBA" id="ARBA00014783"/>
    </source>
</evidence>
<dbReference type="PANTHER" id="PTHR30181">
    <property type="entry name" value="MANNITOL PERMEASE IIC COMPONENT"/>
    <property type="match status" value="1"/>
</dbReference>
<evidence type="ECO:0000313" key="14">
    <source>
        <dbReference type="Proteomes" id="UP001146670"/>
    </source>
</evidence>
<evidence type="ECO:0000259" key="12">
    <source>
        <dbReference type="PROSITE" id="PS51094"/>
    </source>
</evidence>
<dbReference type="GO" id="GO:0005886">
    <property type="term" value="C:plasma membrane"/>
    <property type="evidence" value="ECO:0007669"/>
    <property type="project" value="TreeGrafter"/>
</dbReference>
<evidence type="ECO:0000256" key="3">
    <source>
        <dbReference type="ARBA" id="ARBA00022448"/>
    </source>
</evidence>
<keyword evidence="14" id="KW-1185">Reference proteome</keyword>
<dbReference type="GO" id="GO:0016301">
    <property type="term" value="F:kinase activity"/>
    <property type="evidence" value="ECO:0007669"/>
    <property type="project" value="UniProtKB-KW"/>
</dbReference>
<comment type="caution">
    <text evidence="13">The sequence shown here is derived from an EMBL/GenBank/DDBJ whole genome shotgun (WGS) entry which is preliminary data.</text>
</comment>
<keyword evidence="7" id="KW-0598">Phosphotransferase system</keyword>
<dbReference type="Proteomes" id="UP001146670">
    <property type="component" value="Unassembled WGS sequence"/>
</dbReference>
<evidence type="ECO:0000256" key="11">
    <source>
        <dbReference type="ARBA" id="ARBA00030962"/>
    </source>
</evidence>
<keyword evidence="3" id="KW-0813">Transport</keyword>
<evidence type="ECO:0000256" key="7">
    <source>
        <dbReference type="ARBA" id="ARBA00022683"/>
    </source>
</evidence>
<dbReference type="PROSITE" id="PS51094">
    <property type="entry name" value="PTS_EIIA_TYPE_2"/>
    <property type="match status" value="1"/>
</dbReference>
<proteinExistence type="predicted"/>
<evidence type="ECO:0000256" key="1">
    <source>
        <dbReference type="ARBA" id="ARBA00002434"/>
    </source>
</evidence>
<dbReference type="InterPro" id="IPR002178">
    <property type="entry name" value="PTS_EIIA_type-2_dom"/>
</dbReference>
<dbReference type="PROSITE" id="PS00372">
    <property type="entry name" value="PTS_EIIA_TYPE_2_HIS"/>
    <property type="match status" value="1"/>
</dbReference>
<keyword evidence="4" id="KW-0597">Phosphoprotein</keyword>
<dbReference type="PANTHER" id="PTHR30181:SF2">
    <property type="entry name" value="PTS SYSTEM MANNITOL-SPECIFIC EIICBA COMPONENT"/>
    <property type="match status" value="1"/>
</dbReference>
<keyword evidence="8" id="KW-0418">Kinase</keyword>
<evidence type="ECO:0000313" key="13">
    <source>
        <dbReference type="EMBL" id="MCZ0725900.1"/>
    </source>
</evidence>
<dbReference type="AlphaFoldDB" id="A0A9X3FN56"/>
<dbReference type="CDD" id="cd00211">
    <property type="entry name" value="PTS_IIA_fru"/>
    <property type="match status" value="1"/>
</dbReference>
<reference evidence="13" key="1">
    <citation type="submission" date="2022-12" db="EMBL/GenBank/DDBJ databases">
        <title>Description and comparative metabolic analysis of Aerococcus sp. nov., isolated from the feces of a pig.</title>
        <authorList>
            <person name="Chang Y.-H."/>
        </authorList>
    </citation>
    <scope>NUCLEOTIDE SEQUENCE</scope>
    <source>
        <strain evidence="13">YH-aer222</strain>
    </source>
</reference>
<dbReference type="InterPro" id="IPR050893">
    <property type="entry name" value="Sugar_PTS"/>
</dbReference>
<keyword evidence="6" id="KW-0808">Transferase</keyword>
<sequence length="146" mass="15906">MELKETLIQLNQQFSNKEDAIRAAGELLLADDAIKPEYVESMLEREQIVSTYMGNFVAIPHGTDDAKEAVKHTAISLVQVPHGVDFSTSEEENLALLVFGIAGVGDEHLDLLSKIAVICSDKENVVKLANAKSQSEITAIIKEAEV</sequence>
<dbReference type="InterPro" id="IPR016152">
    <property type="entry name" value="PTrfase/Anion_transptr"/>
</dbReference>
<keyword evidence="5 13" id="KW-0762">Sugar transport</keyword>
<evidence type="ECO:0000256" key="9">
    <source>
        <dbReference type="ARBA" id="ARBA00029908"/>
    </source>
</evidence>